<gene>
    <name evidence="1" type="ORF">C9J12_12455</name>
</gene>
<evidence type="ECO:0000313" key="1">
    <source>
        <dbReference type="EMBL" id="PSU48416.1"/>
    </source>
</evidence>
<organism evidence="1 2">
    <name type="scientific">Photobacterium frigidiphilum</name>
    <dbReference type="NCBI Taxonomy" id="264736"/>
    <lineage>
        <taxon>Bacteria</taxon>
        <taxon>Pseudomonadati</taxon>
        <taxon>Pseudomonadota</taxon>
        <taxon>Gammaproteobacteria</taxon>
        <taxon>Vibrionales</taxon>
        <taxon>Vibrionaceae</taxon>
        <taxon>Photobacterium</taxon>
    </lineage>
</organism>
<dbReference type="OrthoDB" id="5816083at2"/>
<dbReference type="Proteomes" id="UP000240987">
    <property type="component" value="Unassembled WGS sequence"/>
</dbReference>
<keyword evidence="2" id="KW-1185">Reference proteome</keyword>
<dbReference type="EMBL" id="PYMJ01000010">
    <property type="protein sequence ID" value="PSU48416.1"/>
    <property type="molecule type" value="Genomic_DNA"/>
</dbReference>
<dbReference type="AlphaFoldDB" id="A0A2T3JHH9"/>
<proteinExistence type="predicted"/>
<dbReference type="RefSeq" id="WP_107243009.1">
    <property type="nucleotide sequence ID" value="NZ_PYMJ01000010.1"/>
</dbReference>
<name>A0A2T3JHH9_9GAMM</name>
<evidence type="ECO:0000313" key="2">
    <source>
        <dbReference type="Proteomes" id="UP000240987"/>
    </source>
</evidence>
<accession>A0A2T3JHH9</accession>
<sequence>MIKVNFELAKQAYAKVLKYPYGGEIEQHEYMALRVFRWDLARAGMPIDKAFDLRLVASGYRKIMAPAAKAHRPLPECVTNQMSTSWKHGHGYH</sequence>
<comment type="caution">
    <text evidence="1">The sequence shown here is derived from an EMBL/GenBank/DDBJ whole genome shotgun (WGS) entry which is preliminary data.</text>
</comment>
<reference evidence="1 2" key="1">
    <citation type="submission" date="2018-01" db="EMBL/GenBank/DDBJ databases">
        <title>Whole genome sequencing of Histamine producing bacteria.</title>
        <authorList>
            <person name="Butler K."/>
        </authorList>
    </citation>
    <scope>NUCLEOTIDE SEQUENCE [LARGE SCALE GENOMIC DNA]</scope>
    <source>
        <strain evidence="1 2">JCM 12947</strain>
    </source>
</reference>
<protein>
    <submittedName>
        <fullName evidence="1">Uncharacterized protein</fullName>
    </submittedName>
</protein>